<protein>
    <submittedName>
        <fullName evidence="1">Uncharacterized protein</fullName>
    </submittedName>
</protein>
<accession>A0A7S3IW83</accession>
<evidence type="ECO:0000313" key="1">
    <source>
        <dbReference type="EMBL" id="CAE0334430.1"/>
    </source>
</evidence>
<sequence>MSTLSDRMKAAGVNSTIKLNSFAAIEGEILLRFENLADDTIDEAASHFINVTAVVEAIWKSQNNEESLPEDALITRMNLAGTLEWAEMNNSQWKTVDDAPGPAAPSSQQLDSDIVEMKPMTIKNYWINGFY</sequence>
<gene>
    <name evidence="1" type="ORF">SINC0208_LOCUS15069</name>
</gene>
<reference evidence="1" key="1">
    <citation type="submission" date="2021-01" db="EMBL/GenBank/DDBJ databases">
        <authorList>
            <person name="Corre E."/>
            <person name="Pelletier E."/>
            <person name="Niang G."/>
            <person name="Scheremetjew M."/>
            <person name="Finn R."/>
            <person name="Kale V."/>
            <person name="Holt S."/>
            <person name="Cochrane G."/>
            <person name="Meng A."/>
            <person name="Brown T."/>
            <person name="Cohen L."/>
        </authorList>
    </citation>
    <scope>NUCLEOTIDE SEQUENCE</scope>
    <source>
        <strain evidence="1">S3</strain>
    </source>
</reference>
<dbReference type="AlphaFoldDB" id="A0A7S3IW83"/>
<proteinExistence type="predicted"/>
<dbReference type="EMBL" id="HBIH01037545">
    <property type="protein sequence ID" value="CAE0334430.1"/>
    <property type="molecule type" value="Transcribed_RNA"/>
</dbReference>
<name>A0A7S3IW83_9SPIT</name>
<organism evidence="1">
    <name type="scientific">Strombidium inclinatum</name>
    <dbReference type="NCBI Taxonomy" id="197538"/>
    <lineage>
        <taxon>Eukaryota</taxon>
        <taxon>Sar</taxon>
        <taxon>Alveolata</taxon>
        <taxon>Ciliophora</taxon>
        <taxon>Intramacronucleata</taxon>
        <taxon>Spirotrichea</taxon>
        <taxon>Oligotrichia</taxon>
        <taxon>Strombidiidae</taxon>
        <taxon>Strombidium</taxon>
    </lineage>
</organism>
<dbReference type="Gene3D" id="2.60.40.1360">
    <property type="match status" value="1"/>
</dbReference>